<keyword evidence="6 7" id="KW-0472">Membrane</keyword>
<feature type="transmembrane region" description="Helical" evidence="7">
    <location>
        <begin position="118"/>
        <end position="137"/>
    </location>
</feature>
<feature type="domain" description="Phosphatidic acid phosphatase type 2/haloperoxidase" evidence="8">
    <location>
        <begin position="326"/>
        <end position="435"/>
    </location>
</feature>
<dbReference type="SMART" id="SM00014">
    <property type="entry name" value="acidPPc"/>
    <property type="match status" value="1"/>
</dbReference>
<evidence type="ECO:0000256" key="5">
    <source>
        <dbReference type="ARBA" id="ARBA00022989"/>
    </source>
</evidence>
<evidence type="ECO:0000256" key="1">
    <source>
        <dbReference type="ARBA" id="ARBA00004651"/>
    </source>
</evidence>
<dbReference type="PANTHER" id="PTHR30353:SF15">
    <property type="entry name" value="INNER MEMBRANE PROTEIN YABI"/>
    <property type="match status" value="1"/>
</dbReference>
<feature type="transmembrane region" description="Helical" evidence="7">
    <location>
        <begin position="144"/>
        <end position="168"/>
    </location>
</feature>
<feature type="transmembrane region" description="Helical" evidence="7">
    <location>
        <begin position="366"/>
        <end position="383"/>
    </location>
</feature>
<feature type="transmembrane region" description="Helical" evidence="7">
    <location>
        <begin position="328"/>
        <end position="346"/>
    </location>
</feature>
<dbReference type="RefSeq" id="WP_265047017.1">
    <property type="nucleotide sequence ID" value="NZ_CP100390.1"/>
</dbReference>
<accession>A0ABY6N0C5</accession>
<evidence type="ECO:0000313" key="9">
    <source>
        <dbReference type="EMBL" id="UZE95529.1"/>
    </source>
</evidence>
<feature type="transmembrane region" description="Helical" evidence="7">
    <location>
        <begin position="420"/>
        <end position="438"/>
    </location>
</feature>
<dbReference type="PANTHER" id="PTHR30353">
    <property type="entry name" value="INNER MEMBRANE PROTEIN DEDA-RELATED"/>
    <property type="match status" value="1"/>
</dbReference>
<evidence type="ECO:0000256" key="2">
    <source>
        <dbReference type="ARBA" id="ARBA00010792"/>
    </source>
</evidence>
<keyword evidence="5 7" id="KW-1133">Transmembrane helix</keyword>
<comment type="subcellular location">
    <subcellularLocation>
        <location evidence="1">Cell membrane</location>
        <topology evidence="1">Multi-pass membrane protein</topology>
    </subcellularLocation>
</comment>
<evidence type="ECO:0000313" key="10">
    <source>
        <dbReference type="Proteomes" id="UP001163739"/>
    </source>
</evidence>
<name>A0ABY6N0C5_9ALTE</name>
<dbReference type="Gene3D" id="1.20.144.10">
    <property type="entry name" value="Phosphatidic acid phosphatase type 2/haloperoxidase"/>
    <property type="match status" value="1"/>
</dbReference>
<comment type="similarity">
    <text evidence="2">Belongs to the DedA family.</text>
</comment>
<keyword evidence="4 7" id="KW-0812">Transmembrane</keyword>
<feature type="transmembrane region" description="Helical" evidence="7">
    <location>
        <begin position="242"/>
        <end position="264"/>
    </location>
</feature>
<dbReference type="SUPFAM" id="SSF48317">
    <property type="entry name" value="Acid phosphatase/Vanadium-dependent haloperoxidase"/>
    <property type="match status" value="1"/>
</dbReference>
<evidence type="ECO:0000256" key="3">
    <source>
        <dbReference type="ARBA" id="ARBA00022475"/>
    </source>
</evidence>
<organism evidence="9 10">
    <name type="scientific">Alkalimarinus alittae</name>
    <dbReference type="NCBI Taxonomy" id="2961619"/>
    <lineage>
        <taxon>Bacteria</taxon>
        <taxon>Pseudomonadati</taxon>
        <taxon>Pseudomonadota</taxon>
        <taxon>Gammaproteobacteria</taxon>
        <taxon>Alteromonadales</taxon>
        <taxon>Alteromonadaceae</taxon>
        <taxon>Alkalimarinus</taxon>
    </lineage>
</organism>
<evidence type="ECO:0000256" key="6">
    <source>
        <dbReference type="ARBA" id="ARBA00023136"/>
    </source>
</evidence>
<dbReference type="InterPro" id="IPR032818">
    <property type="entry name" value="DedA-like"/>
</dbReference>
<keyword evidence="10" id="KW-1185">Reference proteome</keyword>
<evidence type="ECO:0000259" key="8">
    <source>
        <dbReference type="SMART" id="SM00014"/>
    </source>
</evidence>
<protein>
    <submittedName>
        <fullName evidence="9">Bifunctional DedA family/phosphatase PAP2 family protein</fullName>
    </submittedName>
</protein>
<feature type="transmembrane region" description="Helical" evidence="7">
    <location>
        <begin position="180"/>
        <end position="201"/>
    </location>
</feature>
<evidence type="ECO:0000256" key="4">
    <source>
        <dbReference type="ARBA" id="ARBA00022692"/>
    </source>
</evidence>
<reference evidence="9" key="1">
    <citation type="submission" date="2022-06" db="EMBL/GenBank/DDBJ databases">
        <title>Alkalimarinus sp. nov., isolated from gut of a Alitta virens.</title>
        <authorList>
            <person name="Yang A.I."/>
            <person name="Shin N.-R."/>
        </authorList>
    </citation>
    <scope>NUCLEOTIDE SEQUENCE</scope>
    <source>
        <strain evidence="9">A2M4</strain>
    </source>
</reference>
<dbReference type="InterPro" id="IPR000326">
    <property type="entry name" value="PAP2/HPO"/>
</dbReference>
<dbReference type="InterPro" id="IPR036938">
    <property type="entry name" value="PAP2/HPO_sf"/>
</dbReference>
<proteinExistence type="inferred from homology"/>
<sequence length="486" mass="53554">MNLSDIQPLINGLQAHPNWVAFAIFSISFVESLAVAGVIVPGVMLLFMVAAVAGGGALSIEASLFWAFAGAVSGDGLSFFLGRYFKESIATVWPVRRYPQLLDSGTRFFDKHGGKSVLIGRFVGPIRPILPMIAGMLQMPPKKFFIFNIVSAIGWAPIYILPGFLVGASISLDIELPPHFYPVLLTALGVLSATYILFVRLQWGLQQKGRSYNYIKRILMQYHFTQQVWKGLSNRRADGGEFPLPSLVLALMTLTLFILVAQAVSYTHWFDVINHQTSTFFSLLRNPLYDPLVIVITMLGDPKVYYIAFPIFVSLLLFRGFYAAATHISLAGIATALITHGLKAYFDIARPDLVINGPASAAFPSGHTSGSVVFLGLLAAFIAQEIQQKKRWMIYSLFSIPMLLIGLSRLYLGVHWASDIVGGLLLGLCICALTRVSYSRYDRQALTLDMFTILAVGLWATSTVLYIWLGLPEALSNYQPLSNVKP</sequence>
<dbReference type="Proteomes" id="UP001163739">
    <property type="component" value="Chromosome"/>
</dbReference>
<feature type="transmembrane region" description="Helical" evidence="7">
    <location>
        <begin position="395"/>
        <end position="414"/>
    </location>
</feature>
<gene>
    <name evidence="9" type="ORF">NKI27_15880</name>
</gene>
<dbReference type="EMBL" id="CP100390">
    <property type="protein sequence ID" value="UZE95529.1"/>
    <property type="molecule type" value="Genomic_DNA"/>
</dbReference>
<dbReference type="InterPro" id="IPR032816">
    <property type="entry name" value="VTT_dom"/>
</dbReference>
<evidence type="ECO:0000256" key="7">
    <source>
        <dbReference type="SAM" id="Phobius"/>
    </source>
</evidence>
<keyword evidence="3" id="KW-1003">Cell membrane</keyword>
<dbReference type="CDD" id="cd03392">
    <property type="entry name" value="PAP2_like_2"/>
    <property type="match status" value="1"/>
</dbReference>
<feature type="transmembrane region" description="Helical" evidence="7">
    <location>
        <begin position="450"/>
        <end position="469"/>
    </location>
</feature>
<dbReference type="Pfam" id="PF09335">
    <property type="entry name" value="VTT_dom"/>
    <property type="match status" value="1"/>
</dbReference>
<dbReference type="Pfam" id="PF01569">
    <property type="entry name" value="PAP2"/>
    <property type="match status" value="1"/>
</dbReference>
<feature type="transmembrane region" description="Helical" evidence="7">
    <location>
        <begin position="20"/>
        <end position="52"/>
    </location>
</feature>